<evidence type="ECO:0000313" key="8">
    <source>
        <dbReference type="Proteomes" id="UP001620626"/>
    </source>
</evidence>
<keyword evidence="2 4" id="KW-0251">Elongation factor</keyword>
<feature type="region of interest" description="Disordered" evidence="5">
    <location>
        <begin position="287"/>
        <end position="314"/>
    </location>
</feature>
<dbReference type="SUPFAM" id="SSF54713">
    <property type="entry name" value="Elongation factor Ts (EF-Ts), dimerisation domain"/>
    <property type="match status" value="1"/>
</dbReference>
<keyword evidence="8" id="KW-1185">Reference proteome</keyword>
<comment type="caution">
    <text evidence="7">The sequence shown here is derived from an EMBL/GenBank/DDBJ whole genome shotgun (WGS) entry which is preliminary data.</text>
</comment>
<dbReference type="EMBL" id="JBICBT010001408">
    <property type="protein sequence ID" value="KAL3068486.1"/>
    <property type="molecule type" value="Genomic_DNA"/>
</dbReference>
<organism evidence="7 8">
    <name type="scientific">Heterodera trifolii</name>
    <dbReference type="NCBI Taxonomy" id="157864"/>
    <lineage>
        <taxon>Eukaryota</taxon>
        <taxon>Metazoa</taxon>
        <taxon>Ecdysozoa</taxon>
        <taxon>Nematoda</taxon>
        <taxon>Chromadorea</taxon>
        <taxon>Rhabditida</taxon>
        <taxon>Tylenchina</taxon>
        <taxon>Tylenchomorpha</taxon>
        <taxon>Tylenchoidea</taxon>
        <taxon>Heteroderidae</taxon>
        <taxon>Heteroderinae</taxon>
        <taxon>Heterodera</taxon>
    </lineage>
</organism>
<dbReference type="PROSITE" id="PS01127">
    <property type="entry name" value="EF_TS_2"/>
    <property type="match status" value="1"/>
</dbReference>
<dbReference type="InterPro" id="IPR018101">
    <property type="entry name" value="Transl_elong_Ts_CS"/>
</dbReference>
<dbReference type="Proteomes" id="UP001620626">
    <property type="component" value="Unassembled WGS sequence"/>
</dbReference>
<evidence type="ECO:0000256" key="5">
    <source>
        <dbReference type="SAM" id="MobiDB-lite"/>
    </source>
</evidence>
<reference evidence="7 8" key="1">
    <citation type="submission" date="2024-10" db="EMBL/GenBank/DDBJ databases">
        <authorList>
            <person name="Kim D."/>
        </authorList>
    </citation>
    <scope>NUCLEOTIDE SEQUENCE [LARGE SCALE GENOMIC DNA]</scope>
    <source>
        <strain evidence="7">BH-2024</strain>
    </source>
</reference>
<dbReference type="Gene3D" id="3.30.479.20">
    <property type="entry name" value="Elongation factor Ts, dimerisation domain"/>
    <property type="match status" value="2"/>
</dbReference>
<dbReference type="AlphaFoldDB" id="A0ABD2HU42"/>
<dbReference type="InterPro" id="IPR009060">
    <property type="entry name" value="UBA-like_sf"/>
</dbReference>
<evidence type="ECO:0000313" key="7">
    <source>
        <dbReference type="EMBL" id="KAL3068486.1"/>
    </source>
</evidence>
<dbReference type="Pfam" id="PF00889">
    <property type="entry name" value="EF_TS"/>
    <property type="match status" value="1"/>
</dbReference>
<dbReference type="InterPro" id="IPR036402">
    <property type="entry name" value="EF-Ts_dimer_sf"/>
</dbReference>
<protein>
    <recommendedName>
        <fullName evidence="4">Elongation factor Ts, mitochondrial</fullName>
        <shortName evidence="4">EF-Ts</shortName>
        <shortName evidence="4">EF-TsMt</shortName>
    </recommendedName>
</protein>
<dbReference type="HAMAP" id="MF_00050">
    <property type="entry name" value="EF_Ts"/>
    <property type="match status" value="1"/>
</dbReference>
<dbReference type="PANTHER" id="PTHR11741">
    <property type="entry name" value="ELONGATION FACTOR TS"/>
    <property type="match status" value="1"/>
</dbReference>
<keyword evidence="3 4" id="KW-0648">Protein biosynthesis</keyword>
<feature type="domain" description="Translation elongation factor EFTs/EF1B dimerisation" evidence="6">
    <location>
        <begin position="115"/>
        <end position="362"/>
    </location>
</feature>
<dbReference type="GO" id="GO:0003746">
    <property type="term" value="F:translation elongation factor activity"/>
    <property type="evidence" value="ECO:0007669"/>
    <property type="project" value="UniProtKB-UniRule"/>
</dbReference>
<evidence type="ECO:0000259" key="6">
    <source>
        <dbReference type="Pfam" id="PF00889"/>
    </source>
</evidence>
<proteinExistence type="inferred from homology"/>
<dbReference type="Pfam" id="PF25025">
    <property type="entry name" value="EF-Ts_N"/>
    <property type="match status" value="1"/>
</dbReference>
<dbReference type="SUPFAM" id="SSF46934">
    <property type="entry name" value="UBA-like"/>
    <property type="match status" value="1"/>
</dbReference>
<feature type="compositionally biased region" description="Acidic residues" evidence="5">
    <location>
        <begin position="298"/>
        <end position="308"/>
    </location>
</feature>
<sequence>MWRIALSTQQSFRFLSTRSVGICRYSTADVNVAVQTESLISKEVLLKMRKETGYSYVKCRKALVACGGEQNYEQALRWIKEAAVKEGWDKAAKLSGRKASQGLIGFASLSDNVSVLVELNCETDFVARSAEFKNLVTELVNALRNCASELLPLPDEAQKLTVKNIEHDKFRMMDGRTANEAIVATVSKVGENLQLARASVISSSPANKLFGQTHPKEEFNGVQLGRFISLMSLGHKSDGSVSDFPTTQLGQVICQHIIGMAPESLGEPGKKGAKRATQTEIVDAVEGTEEERSANAENESDTGEEEDLNASQVDQSELTRMDGEETQLLHQPFMLNPEQTVNEYLEEHGANIADFLRIEMGQENIKTNDSSVHC</sequence>
<name>A0ABD2HU42_9BILA</name>
<dbReference type="GO" id="GO:0005739">
    <property type="term" value="C:mitochondrion"/>
    <property type="evidence" value="ECO:0007669"/>
    <property type="project" value="UniProtKB-SubCell"/>
</dbReference>
<gene>
    <name evidence="7" type="ORF">niasHT_030777</name>
</gene>
<evidence type="ECO:0000256" key="1">
    <source>
        <dbReference type="ARBA" id="ARBA00005532"/>
    </source>
</evidence>
<evidence type="ECO:0000256" key="4">
    <source>
        <dbReference type="HAMAP-Rule" id="MF_03135"/>
    </source>
</evidence>
<evidence type="ECO:0000256" key="2">
    <source>
        <dbReference type="ARBA" id="ARBA00022768"/>
    </source>
</evidence>
<dbReference type="Gene3D" id="1.10.8.10">
    <property type="entry name" value="DNA helicase RuvA subunit, C-terminal domain"/>
    <property type="match status" value="1"/>
</dbReference>
<dbReference type="InterPro" id="IPR014039">
    <property type="entry name" value="Transl_elong_EFTs/EF1B_dimer"/>
</dbReference>
<accession>A0ABD2HU42</accession>
<dbReference type="InterPro" id="IPR001816">
    <property type="entry name" value="Transl_elong_EFTs/EF1B"/>
</dbReference>
<comment type="similarity">
    <text evidence="1 4">Belongs to the EF-Ts family.</text>
</comment>
<comment type="function">
    <text evidence="4">Associates with the EF-Tu.GDP complex and induces the exchange of GDP to GTP. It remains bound to the aminoacyl-tRNA.EF-Tu.GTP complex up to the GTP hydrolysis stage on the ribosome.</text>
</comment>
<comment type="subcellular location">
    <subcellularLocation>
        <location evidence="4">Mitochondrion</location>
    </subcellularLocation>
</comment>
<dbReference type="PANTHER" id="PTHR11741:SF0">
    <property type="entry name" value="ELONGATION FACTOR TS, MITOCHONDRIAL"/>
    <property type="match status" value="1"/>
</dbReference>
<evidence type="ECO:0000256" key="3">
    <source>
        <dbReference type="ARBA" id="ARBA00022917"/>
    </source>
</evidence>
<keyword evidence="4" id="KW-0496">Mitochondrion</keyword>